<dbReference type="AlphaFoldDB" id="A0A8J2K7T8"/>
<evidence type="ECO:0000259" key="2">
    <source>
        <dbReference type="Pfam" id="PF01738"/>
    </source>
</evidence>
<proteinExistence type="predicted"/>
<dbReference type="InterPro" id="IPR002925">
    <property type="entry name" value="Dienelactn_hydro"/>
</dbReference>
<evidence type="ECO:0000313" key="3">
    <source>
        <dbReference type="EMBL" id="CAG7730717.1"/>
    </source>
</evidence>
<dbReference type="Pfam" id="PF01738">
    <property type="entry name" value="DLH"/>
    <property type="match status" value="1"/>
</dbReference>
<reference evidence="3" key="1">
    <citation type="submission" date="2021-06" db="EMBL/GenBank/DDBJ databases">
        <authorList>
            <person name="Hodson N. C."/>
            <person name="Mongue J. A."/>
            <person name="Jaron S. K."/>
        </authorList>
    </citation>
    <scope>NUCLEOTIDE SEQUENCE</scope>
</reference>
<feature type="domain" description="Dienelactone hydrolase" evidence="2">
    <location>
        <begin position="68"/>
        <end position="264"/>
    </location>
</feature>
<dbReference type="GO" id="GO:0016787">
    <property type="term" value="F:hydrolase activity"/>
    <property type="evidence" value="ECO:0007669"/>
    <property type="project" value="InterPro"/>
</dbReference>
<evidence type="ECO:0000256" key="1">
    <source>
        <dbReference type="SAM" id="SignalP"/>
    </source>
</evidence>
<organism evidence="3 4">
    <name type="scientific">Allacma fusca</name>
    <dbReference type="NCBI Taxonomy" id="39272"/>
    <lineage>
        <taxon>Eukaryota</taxon>
        <taxon>Metazoa</taxon>
        <taxon>Ecdysozoa</taxon>
        <taxon>Arthropoda</taxon>
        <taxon>Hexapoda</taxon>
        <taxon>Collembola</taxon>
        <taxon>Symphypleona</taxon>
        <taxon>Sminthuridae</taxon>
        <taxon>Allacma</taxon>
    </lineage>
</organism>
<dbReference type="PANTHER" id="PTHR47668:SF1">
    <property type="entry name" value="DIENELACTONE HYDROLASE DOMAIN-CONTAINING PROTEIN-RELATED"/>
    <property type="match status" value="1"/>
</dbReference>
<protein>
    <recommendedName>
        <fullName evidence="2">Dienelactone hydrolase domain-containing protein</fullName>
    </recommendedName>
</protein>
<keyword evidence="4" id="KW-1185">Reference proteome</keyword>
<dbReference type="PANTHER" id="PTHR47668">
    <property type="entry name" value="DIENELACTONE HYDROLASE FAMILY PROTEIN (AFU_ORTHOLOGUE AFUA_6G01940)"/>
    <property type="match status" value="1"/>
</dbReference>
<gene>
    <name evidence="3" type="ORF">AFUS01_LOCUS19339</name>
</gene>
<feature type="signal peptide" evidence="1">
    <location>
        <begin position="1"/>
        <end position="21"/>
    </location>
</feature>
<name>A0A8J2K7T8_9HEXA</name>
<comment type="caution">
    <text evidence="3">The sequence shown here is derived from an EMBL/GenBank/DDBJ whole genome shotgun (WGS) entry which is preliminary data.</text>
</comment>
<accession>A0A8J2K7T8</accession>
<feature type="chain" id="PRO_5035321578" description="Dienelactone hydrolase domain-containing protein" evidence="1">
    <location>
        <begin position="22"/>
        <end position="291"/>
    </location>
</feature>
<keyword evidence="1" id="KW-0732">Signal</keyword>
<dbReference type="OrthoDB" id="7772521at2759"/>
<dbReference type="EMBL" id="CAJVCH010198902">
    <property type="protein sequence ID" value="CAG7730717.1"/>
    <property type="molecule type" value="Genomic_DNA"/>
</dbReference>
<evidence type="ECO:0000313" key="4">
    <source>
        <dbReference type="Proteomes" id="UP000708208"/>
    </source>
</evidence>
<sequence length="291" mass="32784">MSISMFAIVGAIALNFLLVLAHSPVYDVKIVPETCKKSMPVQTNYKPLGTTRKLGDMDIYETPYRNKASQVVLFVYDIFGFHNNTKQNIDNLAAEGNFRIVMPDYLRGKPLTESSFPPKDEKELQNYLESHSWEKHIKKDTMAVLEEYKKVTGQNKFGMFGNCWGGRMTVEAASELPEIKASAIVHPSSVTTEMAKKVKAPLFLLPSQDEPDMIPFFNILRDRLGRCNTGHRRFVDAPHGFMGARSNYSDPAQVKAIKETTAIISKFFQEELSINSTSLRKCSNYRSPGLA</sequence>
<dbReference type="Proteomes" id="UP000708208">
    <property type="component" value="Unassembled WGS sequence"/>
</dbReference>